<proteinExistence type="predicted"/>
<feature type="non-terminal residue" evidence="1">
    <location>
        <position position="1"/>
    </location>
</feature>
<gene>
    <name evidence="1" type="ORF">RPERSI_LOCUS19765</name>
</gene>
<reference evidence="1" key="1">
    <citation type="submission" date="2021-06" db="EMBL/GenBank/DDBJ databases">
        <authorList>
            <person name="Kallberg Y."/>
            <person name="Tangrot J."/>
            <person name="Rosling A."/>
        </authorList>
    </citation>
    <scope>NUCLEOTIDE SEQUENCE</scope>
    <source>
        <strain evidence="1">MA461A</strain>
    </source>
</reference>
<accession>A0ACA9RIG5</accession>
<evidence type="ECO:0000313" key="2">
    <source>
        <dbReference type="Proteomes" id="UP000789920"/>
    </source>
</evidence>
<sequence>MDKNHTHTHVPDASTGYYDELDSLFQEKPVITFCKFPSLTIQFSVELFYSTLSSLNKTRYQKKTN</sequence>
<dbReference type="Proteomes" id="UP000789920">
    <property type="component" value="Unassembled WGS sequence"/>
</dbReference>
<organism evidence="1 2">
    <name type="scientific">Racocetra persica</name>
    <dbReference type="NCBI Taxonomy" id="160502"/>
    <lineage>
        <taxon>Eukaryota</taxon>
        <taxon>Fungi</taxon>
        <taxon>Fungi incertae sedis</taxon>
        <taxon>Mucoromycota</taxon>
        <taxon>Glomeromycotina</taxon>
        <taxon>Glomeromycetes</taxon>
        <taxon>Diversisporales</taxon>
        <taxon>Gigasporaceae</taxon>
        <taxon>Racocetra</taxon>
    </lineage>
</organism>
<keyword evidence="2" id="KW-1185">Reference proteome</keyword>
<protein>
    <submittedName>
        <fullName evidence="1">3123_t:CDS:1</fullName>
    </submittedName>
</protein>
<evidence type="ECO:0000313" key="1">
    <source>
        <dbReference type="EMBL" id="CAG8794447.1"/>
    </source>
</evidence>
<name>A0ACA9RIG5_9GLOM</name>
<comment type="caution">
    <text evidence="1">The sequence shown here is derived from an EMBL/GenBank/DDBJ whole genome shotgun (WGS) entry which is preliminary data.</text>
</comment>
<dbReference type="EMBL" id="CAJVQC010054662">
    <property type="protein sequence ID" value="CAG8794447.1"/>
    <property type="molecule type" value="Genomic_DNA"/>
</dbReference>